<dbReference type="AlphaFoldDB" id="A0A445ENL9"/>
<dbReference type="Proteomes" id="UP000289738">
    <property type="component" value="Chromosome A01"/>
</dbReference>
<keyword evidence="2" id="KW-1185">Reference proteome</keyword>
<gene>
    <name evidence="1" type="ORF">Ahy_A01g001535</name>
</gene>
<protein>
    <submittedName>
        <fullName evidence="1">Uncharacterized protein</fullName>
    </submittedName>
</protein>
<evidence type="ECO:0000313" key="2">
    <source>
        <dbReference type="Proteomes" id="UP000289738"/>
    </source>
</evidence>
<evidence type="ECO:0000313" key="1">
    <source>
        <dbReference type="EMBL" id="RYR77057.1"/>
    </source>
</evidence>
<sequence>MQQSRPRIYSESDVWDMLTELGLVGSFRMQCYQFLCENEQKKRQIFGIPPEMRLDALFHFMTAAGVRLGDMVLPENIHHYRNPKI</sequence>
<comment type="caution">
    <text evidence="1">The sequence shown here is derived from an EMBL/GenBank/DDBJ whole genome shotgun (WGS) entry which is preliminary data.</text>
</comment>
<accession>A0A445ENL9</accession>
<name>A0A445ENL9_ARAHY</name>
<proteinExistence type="predicted"/>
<reference evidence="1 2" key="1">
    <citation type="submission" date="2019-01" db="EMBL/GenBank/DDBJ databases">
        <title>Sequencing of cultivated peanut Arachis hypogaea provides insights into genome evolution and oil improvement.</title>
        <authorList>
            <person name="Chen X."/>
        </authorList>
    </citation>
    <scope>NUCLEOTIDE SEQUENCE [LARGE SCALE GENOMIC DNA]</scope>
    <source>
        <strain evidence="2">cv. Fuhuasheng</strain>
        <tissue evidence="1">Leaves</tissue>
    </source>
</reference>
<organism evidence="1 2">
    <name type="scientific">Arachis hypogaea</name>
    <name type="common">Peanut</name>
    <dbReference type="NCBI Taxonomy" id="3818"/>
    <lineage>
        <taxon>Eukaryota</taxon>
        <taxon>Viridiplantae</taxon>
        <taxon>Streptophyta</taxon>
        <taxon>Embryophyta</taxon>
        <taxon>Tracheophyta</taxon>
        <taxon>Spermatophyta</taxon>
        <taxon>Magnoliopsida</taxon>
        <taxon>eudicotyledons</taxon>
        <taxon>Gunneridae</taxon>
        <taxon>Pentapetalae</taxon>
        <taxon>rosids</taxon>
        <taxon>fabids</taxon>
        <taxon>Fabales</taxon>
        <taxon>Fabaceae</taxon>
        <taxon>Papilionoideae</taxon>
        <taxon>50 kb inversion clade</taxon>
        <taxon>dalbergioids sensu lato</taxon>
        <taxon>Dalbergieae</taxon>
        <taxon>Pterocarpus clade</taxon>
        <taxon>Arachis</taxon>
    </lineage>
</organism>
<dbReference type="EMBL" id="SDMP01000001">
    <property type="protein sequence ID" value="RYR77057.1"/>
    <property type="molecule type" value="Genomic_DNA"/>
</dbReference>